<evidence type="ECO:0000313" key="11">
    <source>
        <dbReference type="Proteomes" id="UP001633002"/>
    </source>
</evidence>
<dbReference type="Gene3D" id="2.60.40.10">
    <property type="entry name" value="Immunoglobulins"/>
    <property type="match status" value="1"/>
</dbReference>
<dbReference type="InterPro" id="IPR009060">
    <property type="entry name" value="UBA-like_sf"/>
</dbReference>
<keyword evidence="3 6" id="KW-0863">Zinc-finger</keyword>
<dbReference type="InterPro" id="IPR053793">
    <property type="entry name" value="PB1-like"/>
</dbReference>
<evidence type="ECO:0000256" key="3">
    <source>
        <dbReference type="ARBA" id="ARBA00022771"/>
    </source>
</evidence>
<evidence type="ECO:0000259" key="9">
    <source>
        <dbReference type="PROSITE" id="PS51745"/>
    </source>
</evidence>
<dbReference type="Gene3D" id="1.10.8.10">
    <property type="entry name" value="DNA helicase RuvA subunit, C-terminal domain"/>
    <property type="match status" value="2"/>
</dbReference>
<evidence type="ECO:0000259" key="8">
    <source>
        <dbReference type="PROSITE" id="PS50135"/>
    </source>
</evidence>
<dbReference type="Pfam" id="PF00564">
    <property type="entry name" value="PB1"/>
    <property type="match status" value="1"/>
</dbReference>
<dbReference type="SMART" id="SM00666">
    <property type="entry name" value="PB1"/>
    <property type="match status" value="1"/>
</dbReference>
<evidence type="ECO:0000256" key="4">
    <source>
        <dbReference type="ARBA" id="ARBA00022833"/>
    </source>
</evidence>
<dbReference type="InterPro" id="IPR032350">
    <property type="entry name" value="Nbr1_FW"/>
</dbReference>
<protein>
    <submittedName>
        <fullName evidence="10">Uncharacterized protein</fullName>
    </submittedName>
</protein>
<dbReference type="SUPFAM" id="SSF46934">
    <property type="entry name" value="UBA-like"/>
    <property type="match status" value="1"/>
</dbReference>
<feature type="domain" description="ZZ-type" evidence="8">
    <location>
        <begin position="213"/>
        <end position="264"/>
    </location>
</feature>
<reference evidence="10 11" key="1">
    <citation type="submission" date="2024-09" db="EMBL/GenBank/DDBJ databases">
        <title>Chromosome-scale assembly of Riccia sorocarpa.</title>
        <authorList>
            <person name="Paukszto L."/>
        </authorList>
    </citation>
    <scope>NUCLEOTIDE SEQUENCE [LARGE SCALE GENOMIC DNA]</scope>
    <source>
        <strain evidence="10">LP-2024</strain>
        <tissue evidence="10">Aerial parts of the thallus</tissue>
    </source>
</reference>
<name>A0ABD3HW66_9MARC</name>
<evidence type="ECO:0000313" key="10">
    <source>
        <dbReference type="EMBL" id="KAL3695031.1"/>
    </source>
</evidence>
<sequence>MESVQTHYVIKVHHDEILRRLTLVKQPGGDSGLSFSELEGKIREMFQIPPSAKLKITYVDNDKDTVNLENDDDLKDACIYQGLNPLRLDVVLVSPEANSSGQSSKAPNTPLEGSEETLKEILKNLRPENVMSMLQAYEPLFRDVRQPSQIPEVMENAVKTFASQFESLSRGAGIGNSVASNSETGTTTNKDQTAPQDPTSRPGTQGPDCESVHYGVTCDGCGKSPIVGVRYKSTLKEDYDLCSSCHPKADASAGEYVIINKPRFRGRHHHRGRMMGPRPWGLGGTMPRHPHRGMRVPQDWHGGRLDGRFVRDVSIFDGTQLAPGTRFTKIWRLRNSGAVAWPANTTLVNVDGDDLGSATITPLEIGEHGLSPEEEIDVSVDCIAPQRTGRYQSTWRLAAPWGPKFGHKIWVQIQVVPSDTLDQPAQVDADGDHMEVGESSAADGTLEVDQIGQTSTAVPTEVENSAARAQDVDSLLEAEKGVAGFQEMVNTEDVVLSSEGSKTTNDVGPLSAKNSKESEETPETQKAMIGEKTVVQGTAHADEEANVPVEFVTTGIPNGKSGESAGAGTDGNAVAVYIPLLLKLEAMGFDDRALNVELLKANALDLRKTVDSLCKAEDWAPALADLTEMGFNQVDLNRRLMFKYGGNLKRVVKELVQLA</sequence>
<feature type="domain" description="PB1" evidence="9">
    <location>
        <begin position="7"/>
        <end position="93"/>
    </location>
</feature>
<dbReference type="PROSITE" id="PS51745">
    <property type="entry name" value="PB1"/>
    <property type="match status" value="1"/>
</dbReference>
<dbReference type="PANTHER" id="PTHR20930:SF0">
    <property type="entry name" value="PROTEIN ILRUN"/>
    <property type="match status" value="1"/>
</dbReference>
<feature type="region of interest" description="Disordered" evidence="7">
    <location>
        <begin position="173"/>
        <end position="208"/>
    </location>
</feature>
<dbReference type="GO" id="GO:0005776">
    <property type="term" value="C:autophagosome"/>
    <property type="evidence" value="ECO:0007669"/>
    <property type="project" value="UniProtKB-SubCell"/>
</dbReference>
<dbReference type="InterPro" id="IPR043145">
    <property type="entry name" value="Znf_ZZ_sf"/>
</dbReference>
<dbReference type="InterPro" id="IPR056893">
    <property type="entry name" value="UBA_Nbr1_C"/>
</dbReference>
<accession>A0ABD3HW66</accession>
<dbReference type="PANTHER" id="PTHR20930">
    <property type="entry name" value="OVARIAN CARCINOMA ANTIGEN CA125-RELATED"/>
    <property type="match status" value="1"/>
</dbReference>
<evidence type="ECO:0000256" key="2">
    <source>
        <dbReference type="ARBA" id="ARBA00022723"/>
    </source>
</evidence>
<keyword evidence="11" id="KW-1185">Reference proteome</keyword>
<evidence type="ECO:0000256" key="1">
    <source>
        <dbReference type="ARBA" id="ARBA00004419"/>
    </source>
</evidence>
<dbReference type="InterPro" id="IPR013783">
    <property type="entry name" value="Ig-like_fold"/>
</dbReference>
<dbReference type="Gene3D" id="3.30.60.90">
    <property type="match status" value="1"/>
</dbReference>
<evidence type="ECO:0000256" key="5">
    <source>
        <dbReference type="ARBA" id="ARBA00023329"/>
    </source>
</evidence>
<organism evidence="10 11">
    <name type="scientific">Riccia sorocarpa</name>
    <dbReference type="NCBI Taxonomy" id="122646"/>
    <lineage>
        <taxon>Eukaryota</taxon>
        <taxon>Viridiplantae</taxon>
        <taxon>Streptophyta</taxon>
        <taxon>Embryophyta</taxon>
        <taxon>Marchantiophyta</taxon>
        <taxon>Marchantiopsida</taxon>
        <taxon>Marchantiidae</taxon>
        <taxon>Marchantiales</taxon>
        <taxon>Ricciaceae</taxon>
        <taxon>Riccia</taxon>
    </lineage>
</organism>
<dbReference type="Proteomes" id="UP001633002">
    <property type="component" value="Unassembled WGS sequence"/>
</dbReference>
<dbReference type="EMBL" id="JBJQOH010000003">
    <property type="protein sequence ID" value="KAL3695031.1"/>
    <property type="molecule type" value="Genomic_DNA"/>
</dbReference>
<evidence type="ECO:0000256" key="7">
    <source>
        <dbReference type="SAM" id="MobiDB-lite"/>
    </source>
</evidence>
<keyword evidence="4" id="KW-0862">Zinc</keyword>
<evidence type="ECO:0000256" key="6">
    <source>
        <dbReference type="PROSITE-ProRule" id="PRU00228"/>
    </source>
</evidence>
<dbReference type="PROSITE" id="PS50135">
    <property type="entry name" value="ZF_ZZ_2"/>
    <property type="match status" value="1"/>
</dbReference>
<proteinExistence type="predicted"/>
<dbReference type="GO" id="GO:0008270">
    <property type="term" value="F:zinc ion binding"/>
    <property type="evidence" value="ECO:0007669"/>
    <property type="project" value="UniProtKB-KW"/>
</dbReference>
<dbReference type="SMART" id="SM00291">
    <property type="entry name" value="ZnF_ZZ"/>
    <property type="match status" value="1"/>
</dbReference>
<dbReference type="InterPro" id="IPR000270">
    <property type="entry name" value="PB1_dom"/>
</dbReference>
<gene>
    <name evidence="10" type="ORF">R1sor_008682</name>
</gene>
<dbReference type="SUPFAM" id="SSF57850">
    <property type="entry name" value="RING/U-box"/>
    <property type="match status" value="1"/>
</dbReference>
<dbReference type="Pfam" id="PF00569">
    <property type="entry name" value="ZZ"/>
    <property type="match status" value="1"/>
</dbReference>
<comment type="caution">
    <text evidence="10">The sequence shown here is derived from an EMBL/GenBank/DDBJ whole genome shotgun (WGS) entry which is preliminary data.</text>
</comment>
<feature type="region of interest" description="Disordered" evidence="7">
    <location>
        <begin position="496"/>
        <end position="526"/>
    </location>
</feature>
<dbReference type="SUPFAM" id="SSF54277">
    <property type="entry name" value="CAD &amp; PB1 domains"/>
    <property type="match status" value="1"/>
</dbReference>
<dbReference type="Gene3D" id="3.10.20.90">
    <property type="entry name" value="Phosphatidylinositol 3-kinase Catalytic Subunit, Chain A, domain 1"/>
    <property type="match status" value="1"/>
</dbReference>
<dbReference type="AlphaFoldDB" id="A0ABD3HW66"/>
<feature type="compositionally biased region" description="Polar residues" evidence="7">
    <location>
        <begin position="177"/>
        <end position="203"/>
    </location>
</feature>
<dbReference type="GO" id="GO:0031410">
    <property type="term" value="C:cytoplasmic vesicle"/>
    <property type="evidence" value="ECO:0007669"/>
    <property type="project" value="UniProtKB-KW"/>
</dbReference>
<dbReference type="Pfam" id="PF24932">
    <property type="entry name" value="UBA_NBR1_C"/>
    <property type="match status" value="2"/>
</dbReference>
<comment type="subcellular location">
    <subcellularLocation>
        <location evidence="1">Cytoplasmic vesicle</location>
        <location evidence="1">Autophagosome</location>
    </subcellularLocation>
</comment>
<dbReference type="CDD" id="cd14319">
    <property type="entry name" value="UBA_NBR1"/>
    <property type="match status" value="1"/>
</dbReference>
<dbReference type="InterPro" id="IPR000433">
    <property type="entry name" value="Znf_ZZ"/>
</dbReference>
<keyword evidence="5" id="KW-0968">Cytoplasmic vesicle</keyword>
<dbReference type="CDD" id="cd14947">
    <property type="entry name" value="NBR1_like"/>
    <property type="match status" value="1"/>
</dbReference>
<keyword evidence="2" id="KW-0479">Metal-binding</keyword>
<dbReference type="FunFam" id="2.60.40.10:FF:000199">
    <property type="entry name" value="next to BRCA1 gene 1 protein-like"/>
    <property type="match status" value="1"/>
</dbReference>
<dbReference type="Pfam" id="PF16158">
    <property type="entry name" value="N_BRCA1_IG"/>
    <property type="match status" value="1"/>
</dbReference>